<dbReference type="Gene3D" id="2.40.10.220">
    <property type="entry name" value="predicted glycosyltransferase like domains"/>
    <property type="match status" value="1"/>
</dbReference>
<dbReference type="Pfam" id="PF07238">
    <property type="entry name" value="PilZ"/>
    <property type="match status" value="1"/>
</dbReference>
<proteinExistence type="predicted"/>
<accession>A0ABS5UCB9</accession>
<feature type="domain" description="PilZ" evidence="1">
    <location>
        <begin position="7"/>
        <end position="88"/>
    </location>
</feature>
<comment type="caution">
    <text evidence="2">The sequence shown here is derived from an EMBL/GenBank/DDBJ whole genome shotgun (WGS) entry which is preliminary data.</text>
</comment>
<evidence type="ECO:0000259" key="1">
    <source>
        <dbReference type="Pfam" id="PF07238"/>
    </source>
</evidence>
<protein>
    <submittedName>
        <fullName evidence="2">PilZ domain-containing protein</fullName>
    </submittedName>
</protein>
<keyword evidence="3" id="KW-1185">Reference proteome</keyword>
<dbReference type="Proteomes" id="UP000784128">
    <property type="component" value="Unassembled WGS sequence"/>
</dbReference>
<organism evidence="2 3">
    <name type="scientific">Pelotalea chapellei</name>
    <dbReference type="NCBI Taxonomy" id="44671"/>
    <lineage>
        <taxon>Bacteria</taxon>
        <taxon>Pseudomonadati</taxon>
        <taxon>Thermodesulfobacteriota</taxon>
        <taxon>Desulfuromonadia</taxon>
        <taxon>Geobacterales</taxon>
        <taxon>Geobacteraceae</taxon>
        <taxon>Pelotalea</taxon>
    </lineage>
</organism>
<evidence type="ECO:0000313" key="2">
    <source>
        <dbReference type="EMBL" id="MBT1073335.1"/>
    </source>
</evidence>
<reference evidence="2 3" key="1">
    <citation type="submission" date="2021-05" db="EMBL/GenBank/DDBJ databases">
        <title>The draft genome of Geobacter chapellei DSM 13688.</title>
        <authorList>
            <person name="Xu Z."/>
            <person name="Masuda Y."/>
            <person name="Itoh H."/>
            <person name="Senoo K."/>
        </authorList>
    </citation>
    <scope>NUCLEOTIDE SEQUENCE [LARGE SCALE GENOMIC DNA]</scope>
    <source>
        <strain evidence="2 3">DSM 13688</strain>
    </source>
</reference>
<dbReference type="InterPro" id="IPR009875">
    <property type="entry name" value="PilZ_domain"/>
</dbReference>
<sequence>MSVQDMRRAPRLKAALPILFKKGTGVTRDYSTVGIYFLTDIDLSKATEVDFVLLFNHLDAGRQMHVNCRGTVIRIRPDDGRYGVAVQLDSHTFCV</sequence>
<dbReference type="EMBL" id="JAHDYS010000020">
    <property type="protein sequence ID" value="MBT1073335.1"/>
    <property type="molecule type" value="Genomic_DNA"/>
</dbReference>
<name>A0ABS5UCB9_9BACT</name>
<gene>
    <name evidence="2" type="ORF">KJB30_16205</name>
</gene>
<evidence type="ECO:0000313" key="3">
    <source>
        <dbReference type="Proteomes" id="UP000784128"/>
    </source>
</evidence>